<proteinExistence type="inferred from homology"/>
<protein>
    <submittedName>
        <fullName evidence="8">Zinc/manganese transport system permease protein</fullName>
    </submittedName>
</protein>
<dbReference type="PANTHER" id="PTHR30477:SF13">
    <property type="entry name" value="IRON TRANSPORT SYSTEM MEMBRANE PROTEIN HI_0360-RELATED"/>
    <property type="match status" value="1"/>
</dbReference>
<keyword evidence="4 7" id="KW-1133">Transmembrane helix</keyword>
<keyword evidence="3 6" id="KW-0812">Transmembrane</keyword>
<keyword evidence="6" id="KW-0813">Transport</keyword>
<dbReference type="NCBIfam" id="NF040871">
    <property type="entry name" value="AztB"/>
    <property type="match status" value="1"/>
</dbReference>
<comment type="caution">
    <text evidence="8">The sequence shown here is derived from an EMBL/GenBank/DDBJ whole genome shotgun (WGS) entry which is preliminary data.</text>
</comment>
<evidence type="ECO:0000256" key="2">
    <source>
        <dbReference type="ARBA" id="ARBA00008034"/>
    </source>
</evidence>
<comment type="subcellular location">
    <subcellularLocation>
        <location evidence="6">Cell membrane</location>
        <topology evidence="6">Multi-pass membrane protein</topology>
    </subcellularLocation>
    <subcellularLocation>
        <location evidence="1">Membrane</location>
        <topology evidence="1">Multi-pass membrane protein</topology>
    </subcellularLocation>
</comment>
<feature type="transmembrane region" description="Helical" evidence="7">
    <location>
        <begin position="56"/>
        <end position="82"/>
    </location>
</feature>
<dbReference type="RefSeq" id="WP_064956126.1">
    <property type="nucleotide sequence ID" value="NZ_JAVIZA010000001.1"/>
</dbReference>
<gene>
    <name evidence="8" type="ORF">QE367_002882</name>
</gene>
<evidence type="ECO:0000256" key="3">
    <source>
        <dbReference type="ARBA" id="ARBA00022692"/>
    </source>
</evidence>
<feature type="transmembrane region" description="Helical" evidence="7">
    <location>
        <begin position="222"/>
        <end position="241"/>
    </location>
</feature>
<keyword evidence="5 7" id="KW-0472">Membrane</keyword>
<dbReference type="EMBL" id="JAVIZA010000001">
    <property type="protein sequence ID" value="MDR6168678.1"/>
    <property type="molecule type" value="Genomic_DNA"/>
</dbReference>
<feature type="transmembrane region" description="Helical" evidence="7">
    <location>
        <begin position="94"/>
        <end position="115"/>
    </location>
</feature>
<dbReference type="Gene3D" id="1.10.3470.10">
    <property type="entry name" value="ABC transporter involved in vitamin B12 uptake, BtuC"/>
    <property type="match status" value="1"/>
</dbReference>
<feature type="transmembrane region" description="Helical" evidence="7">
    <location>
        <begin position="127"/>
        <end position="153"/>
    </location>
</feature>
<feature type="transmembrane region" description="Helical" evidence="7">
    <location>
        <begin position="174"/>
        <end position="192"/>
    </location>
</feature>
<keyword evidence="9" id="KW-1185">Reference proteome</keyword>
<dbReference type="Proteomes" id="UP001260188">
    <property type="component" value="Unassembled WGS sequence"/>
</dbReference>
<name>A0ABU1I667_9MICO</name>
<comment type="similarity">
    <text evidence="2 6">Belongs to the ABC-3 integral membrane protein family.</text>
</comment>
<dbReference type="PANTHER" id="PTHR30477">
    <property type="entry name" value="ABC-TRANSPORTER METAL-BINDING PROTEIN"/>
    <property type="match status" value="1"/>
</dbReference>
<evidence type="ECO:0000256" key="5">
    <source>
        <dbReference type="ARBA" id="ARBA00023136"/>
    </source>
</evidence>
<evidence type="ECO:0000256" key="1">
    <source>
        <dbReference type="ARBA" id="ARBA00004141"/>
    </source>
</evidence>
<accession>A0ABU1I667</accession>
<reference evidence="8 9" key="1">
    <citation type="submission" date="2023-08" db="EMBL/GenBank/DDBJ databases">
        <title>Functional and genomic diversity of the sorghum phyllosphere microbiome.</title>
        <authorList>
            <person name="Shade A."/>
        </authorList>
    </citation>
    <scope>NUCLEOTIDE SEQUENCE [LARGE SCALE GENOMIC DNA]</scope>
    <source>
        <strain evidence="8 9">SORGH_AS_0919</strain>
    </source>
</reference>
<sequence length="293" mass="29444">MSLLFDPFAVTFVQRALLGGTLVAVVCGIVGTWVVLRGMAFLGEAMAHGMLPGVAVATLTGFPPMAGAAVSAAAMSLGVGALQRRGRLSADTSIGLLFVASLSLGIIVISASRSFATDASAILFGDILAIGSADLVALAAALAVTVAVAALGHRSFVALTVDPRQAQLLGLRPRAAHIVLVGLVTLAVVSAYQAVGSLLVVGMLLGPAVAAGQWTRRIVPTMMLAAVIGTLSVAVGLLVSWHAATAAGATVAFTAICSGAISTGIRALIRIPTRPDGRRAPVSVIPNTPERTA</sequence>
<evidence type="ECO:0000256" key="7">
    <source>
        <dbReference type="SAM" id="Phobius"/>
    </source>
</evidence>
<feature type="transmembrane region" description="Helical" evidence="7">
    <location>
        <begin position="247"/>
        <end position="269"/>
    </location>
</feature>
<evidence type="ECO:0000256" key="4">
    <source>
        <dbReference type="ARBA" id="ARBA00022989"/>
    </source>
</evidence>
<evidence type="ECO:0000313" key="8">
    <source>
        <dbReference type="EMBL" id="MDR6168678.1"/>
    </source>
</evidence>
<dbReference type="InterPro" id="IPR001626">
    <property type="entry name" value="ABC_TroCD"/>
</dbReference>
<dbReference type="Pfam" id="PF00950">
    <property type="entry name" value="ABC-3"/>
    <property type="match status" value="1"/>
</dbReference>
<organism evidence="8 9">
    <name type="scientific">Microbacterium paludicola</name>
    <dbReference type="NCBI Taxonomy" id="300019"/>
    <lineage>
        <taxon>Bacteria</taxon>
        <taxon>Bacillati</taxon>
        <taxon>Actinomycetota</taxon>
        <taxon>Actinomycetes</taxon>
        <taxon>Micrococcales</taxon>
        <taxon>Microbacteriaceae</taxon>
        <taxon>Microbacterium</taxon>
    </lineage>
</organism>
<dbReference type="SUPFAM" id="SSF81345">
    <property type="entry name" value="ABC transporter involved in vitamin B12 uptake, BtuC"/>
    <property type="match status" value="1"/>
</dbReference>
<feature type="transmembrane region" description="Helical" evidence="7">
    <location>
        <begin position="12"/>
        <end position="36"/>
    </location>
</feature>
<evidence type="ECO:0000256" key="6">
    <source>
        <dbReference type="RuleBase" id="RU003943"/>
    </source>
</evidence>
<evidence type="ECO:0000313" key="9">
    <source>
        <dbReference type="Proteomes" id="UP001260188"/>
    </source>
</evidence>
<dbReference type="InterPro" id="IPR037294">
    <property type="entry name" value="ABC_BtuC-like"/>
</dbReference>